<evidence type="ECO:0000256" key="1">
    <source>
        <dbReference type="ARBA" id="ARBA00007992"/>
    </source>
</evidence>
<evidence type="ECO:0000313" key="5">
    <source>
        <dbReference type="EMBL" id="KAJ3579776.1"/>
    </source>
</evidence>
<keyword evidence="3" id="KW-0274">FAD</keyword>
<dbReference type="SUPFAM" id="SSF51905">
    <property type="entry name" value="FAD/NAD(P)-binding domain"/>
    <property type="match status" value="1"/>
</dbReference>
<dbReference type="AlphaFoldDB" id="A0A9W8TSA4"/>
<evidence type="ECO:0000313" key="6">
    <source>
        <dbReference type="Proteomes" id="UP001148614"/>
    </source>
</evidence>
<accession>A0A9W8TSA4</accession>
<proteinExistence type="inferred from homology"/>
<dbReference type="EMBL" id="JANPWZ010000059">
    <property type="protein sequence ID" value="KAJ3579776.1"/>
    <property type="molecule type" value="Genomic_DNA"/>
</dbReference>
<comment type="similarity">
    <text evidence="1">Belongs to the paxM FAD-dependent monooxygenase family.</text>
</comment>
<dbReference type="InterPro" id="IPR051104">
    <property type="entry name" value="FAD_monoxygenase"/>
</dbReference>
<protein>
    <recommendedName>
        <fullName evidence="7">FAD-binding domain-containing protein</fullName>
    </recommendedName>
</protein>
<evidence type="ECO:0008006" key="7">
    <source>
        <dbReference type="Google" id="ProtNLM"/>
    </source>
</evidence>
<evidence type="ECO:0000256" key="3">
    <source>
        <dbReference type="ARBA" id="ARBA00022827"/>
    </source>
</evidence>
<dbReference type="GO" id="GO:0016491">
    <property type="term" value="F:oxidoreductase activity"/>
    <property type="evidence" value="ECO:0007669"/>
    <property type="project" value="UniProtKB-KW"/>
</dbReference>
<reference evidence="5" key="1">
    <citation type="submission" date="2022-07" db="EMBL/GenBank/DDBJ databases">
        <title>Genome Sequence of Xylaria arbuscula.</title>
        <authorList>
            <person name="Buettner E."/>
        </authorList>
    </citation>
    <scope>NUCLEOTIDE SEQUENCE</scope>
    <source>
        <strain evidence="5">VT107</strain>
    </source>
</reference>
<evidence type="ECO:0000256" key="4">
    <source>
        <dbReference type="ARBA" id="ARBA00023002"/>
    </source>
</evidence>
<keyword evidence="6" id="KW-1185">Reference proteome</keyword>
<dbReference type="InterPro" id="IPR036188">
    <property type="entry name" value="FAD/NAD-bd_sf"/>
</dbReference>
<dbReference type="Gene3D" id="3.50.50.60">
    <property type="entry name" value="FAD/NAD(P)-binding domain"/>
    <property type="match status" value="1"/>
</dbReference>
<organism evidence="5 6">
    <name type="scientific">Xylaria arbuscula</name>
    <dbReference type="NCBI Taxonomy" id="114810"/>
    <lineage>
        <taxon>Eukaryota</taxon>
        <taxon>Fungi</taxon>
        <taxon>Dikarya</taxon>
        <taxon>Ascomycota</taxon>
        <taxon>Pezizomycotina</taxon>
        <taxon>Sordariomycetes</taxon>
        <taxon>Xylariomycetidae</taxon>
        <taxon>Xylariales</taxon>
        <taxon>Xylariaceae</taxon>
        <taxon>Xylaria</taxon>
    </lineage>
</organism>
<dbReference type="GO" id="GO:0044550">
    <property type="term" value="P:secondary metabolite biosynthetic process"/>
    <property type="evidence" value="ECO:0007669"/>
    <property type="project" value="TreeGrafter"/>
</dbReference>
<comment type="caution">
    <text evidence="5">The sequence shown here is derived from an EMBL/GenBank/DDBJ whole genome shotgun (WGS) entry which is preliminary data.</text>
</comment>
<dbReference type="PANTHER" id="PTHR46720">
    <property type="entry name" value="HYDROXYLASE, PUTATIVE (AFU_ORTHOLOGUE AFUA_3G01460)-RELATED"/>
    <property type="match status" value="1"/>
</dbReference>
<gene>
    <name evidence="5" type="ORF">NPX13_g788</name>
</gene>
<dbReference type="VEuPathDB" id="FungiDB:F4678DRAFT_286206"/>
<name>A0A9W8TSA4_9PEZI</name>
<evidence type="ECO:0000256" key="2">
    <source>
        <dbReference type="ARBA" id="ARBA00022630"/>
    </source>
</evidence>
<keyword evidence="4" id="KW-0560">Oxidoreductase</keyword>
<sequence>MSGPQSTIRVAIIGGGIGAAALLRALLRYSHIAADIYESRPAFKDEGHIITLSSAAEDILHKLDPSLDDCLNRAEAVYTATEFRIATGPYAGQLVDSASMQDYRDKMVDPQKLLDELLRGTPPRMMHANTRISSITEVSPGGGVVLNFVGGSQKKYDIVIGADGVHGSTREFVLGPDDPALRPQYTGVWRVPIKVPYAKALEFMGPEFLDPNRPCQTSWIGDGLFLHLDFMGAEKDVHISAYATNRGDSIEGWASLLTPEEFGAVFAGVPLPVCRGMINLIKSMYTVQIAGISYIQHKPARTYVSKNAALIDDAAHSVVLVQGANALIALEEAHILSLLLGRISSRAAIPAALQAFDHVCRPRAELAARHTVQFGLVTIGKNQETGLDPYLVGPRLQYHWSVIKESDIEAHQTEAIRFMDQVLMQQSCR</sequence>
<dbReference type="PANTHER" id="PTHR46720:SF3">
    <property type="entry name" value="FAD-BINDING DOMAIN-CONTAINING PROTEIN-RELATED"/>
    <property type="match status" value="1"/>
</dbReference>
<dbReference type="Proteomes" id="UP001148614">
    <property type="component" value="Unassembled WGS sequence"/>
</dbReference>
<keyword evidence="2" id="KW-0285">Flavoprotein</keyword>